<sequence>MVNSCVMELKSDTLQEMQLYILFPVASHLKSKELKTKHEVQRQLVDTMNIVLEKVSVHLPDVFVKYHTCLLNLVFDKGNPGMVAKVSEELLLSVMKCMTTLMMRANGSTRLTIFKSHVPLLAQTIYIAAHIAKLEKLRSLRLAAIGCLTAYTATHPTLCSGPGAAALRTAAADMAGGILPGVVAALQEVSVDADNPGHALVVAALNAMHNIVCMVVNDKISGQKDNVSIEDFNHILTVKDAEKKDVAKRPAMKTPEWYSRVAIKLELVTRTLVPLQSHPHFAVRMELAVYCSKLLLECSQTMAPSIPHVLDVLIALAKDEYPEISRFCSDGLQAYFCNISHEAKLKTLDIVAENFISILQSLPRILNNVESNEANQSRPYPKFLNPKEPGKARLYKLARTKIRQSRVKRGTIKLTAIKFAITNCQFQ</sequence>
<dbReference type="Proteomes" id="UP000823941">
    <property type="component" value="Chromosome 6"/>
</dbReference>
<dbReference type="EMBL" id="JAHIBW010000006">
    <property type="protein sequence ID" value="KAG7310112.1"/>
    <property type="molecule type" value="Genomic_DNA"/>
</dbReference>
<dbReference type="InterPro" id="IPR057566">
    <property type="entry name" value="TPR_TTI1_N"/>
</dbReference>
<protein>
    <recommendedName>
        <fullName evidence="1">TTI1 N-terminal TPR domain-containing protein</fullName>
    </recommendedName>
</protein>
<keyword evidence="3" id="KW-1185">Reference proteome</keyword>
<dbReference type="Pfam" id="PF24173">
    <property type="entry name" value="TPR_TTI1_N"/>
    <property type="match status" value="1"/>
</dbReference>
<evidence type="ECO:0000313" key="3">
    <source>
        <dbReference type="Proteomes" id="UP000823941"/>
    </source>
</evidence>
<gene>
    <name evidence="2" type="ORF">JYU34_004651</name>
</gene>
<comment type="caution">
    <text evidence="2">The sequence shown here is derived from an EMBL/GenBank/DDBJ whole genome shotgun (WGS) entry which is preliminary data.</text>
</comment>
<reference evidence="2 3" key="1">
    <citation type="submission" date="2021-06" db="EMBL/GenBank/DDBJ databases">
        <title>A haploid diamondback moth (Plutella xylostella L.) genome assembly resolves 31 chromosomes and identifies a diamide resistance mutation.</title>
        <authorList>
            <person name="Ward C.M."/>
            <person name="Perry K.D."/>
            <person name="Baker G."/>
            <person name="Powis K."/>
            <person name="Heckel D.G."/>
            <person name="Baxter S.W."/>
        </authorList>
    </citation>
    <scope>NUCLEOTIDE SEQUENCE [LARGE SCALE GENOMIC DNA]</scope>
    <source>
        <strain evidence="2 3">LV</strain>
        <tissue evidence="2">Single pupa</tissue>
    </source>
</reference>
<dbReference type="SUPFAM" id="SSF48371">
    <property type="entry name" value="ARM repeat"/>
    <property type="match status" value="1"/>
</dbReference>
<proteinExistence type="predicted"/>
<feature type="domain" description="TTI1 N-terminal TPR" evidence="1">
    <location>
        <begin position="2"/>
        <end position="320"/>
    </location>
</feature>
<evidence type="ECO:0000313" key="2">
    <source>
        <dbReference type="EMBL" id="KAG7310112.1"/>
    </source>
</evidence>
<dbReference type="InterPro" id="IPR016024">
    <property type="entry name" value="ARM-type_fold"/>
</dbReference>
<dbReference type="PANTHER" id="PTHR18460:SF3">
    <property type="entry name" value="TELO2-INTERACTING PROTEIN 1 HOMOLOG"/>
    <property type="match status" value="1"/>
</dbReference>
<dbReference type="PANTHER" id="PTHR18460">
    <property type="entry name" value="TEL2 INTERACTING PROTEIN 1 TTI1 FAMILY MEMBER"/>
    <property type="match status" value="1"/>
</dbReference>
<organism evidence="2 3">
    <name type="scientific">Plutella xylostella</name>
    <name type="common">Diamondback moth</name>
    <name type="synonym">Plutella maculipennis</name>
    <dbReference type="NCBI Taxonomy" id="51655"/>
    <lineage>
        <taxon>Eukaryota</taxon>
        <taxon>Metazoa</taxon>
        <taxon>Ecdysozoa</taxon>
        <taxon>Arthropoda</taxon>
        <taxon>Hexapoda</taxon>
        <taxon>Insecta</taxon>
        <taxon>Pterygota</taxon>
        <taxon>Neoptera</taxon>
        <taxon>Endopterygota</taxon>
        <taxon>Lepidoptera</taxon>
        <taxon>Glossata</taxon>
        <taxon>Ditrysia</taxon>
        <taxon>Yponomeutoidea</taxon>
        <taxon>Plutellidae</taxon>
        <taxon>Plutella</taxon>
    </lineage>
</organism>
<dbReference type="InterPro" id="IPR052587">
    <property type="entry name" value="TELO2-interacting_protein_1"/>
</dbReference>
<evidence type="ECO:0000259" key="1">
    <source>
        <dbReference type="Pfam" id="PF24173"/>
    </source>
</evidence>
<name>A0ABQ7QYI4_PLUXY</name>
<accession>A0ABQ7QYI4</accession>